<dbReference type="Proteomes" id="UP000219338">
    <property type="component" value="Unassembled WGS sequence"/>
</dbReference>
<name>A0A284RUV8_ARMOS</name>
<proteinExistence type="predicted"/>
<evidence type="ECO:0000313" key="2">
    <source>
        <dbReference type="EMBL" id="SJL12541.1"/>
    </source>
</evidence>
<protein>
    <submittedName>
        <fullName evidence="2">Uncharacterized protein</fullName>
    </submittedName>
</protein>
<organism evidence="2 3">
    <name type="scientific">Armillaria ostoyae</name>
    <name type="common">Armillaria root rot fungus</name>
    <dbReference type="NCBI Taxonomy" id="47428"/>
    <lineage>
        <taxon>Eukaryota</taxon>
        <taxon>Fungi</taxon>
        <taxon>Dikarya</taxon>
        <taxon>Basidiomycota</taxon>
        <taxon>Agaricomycotina</taxon>
        <taxon>Agaricomycetes</taxon>
        <taxon>Agaricomycetidae</taxon>
        <taxon>Agaricales</taxon>
        <taxon>Marasmiineae</taxon>
        <taxon>Physalacriaceae</taxon>
        <taxon>Armillaria</taxon>
    </lineage>
</organism>
<gene>
    <name evidence="2" type="ORF">ARMOST_15969</name>
</gene>
<evidence type="ECO:0000313" key="3">
    <source>
        <dbReference type="Proteomes" id="UP000219338"/>
    </source>
</evidence>
<sequence length="135" mass="15192">MISRPGALRCALTLPEYRSSQPPETSRSRPNWQGGLQVQYSIEMRLGVRGMHSEPTLPTSTESHQRLNRQRTDSCPDTTIAITYICTISSSFSTATRSKLYWRMGKHARGDIEISKAVALRSTLRCRRIPPTSTP</sequence>
<evidence type="ECO:0000256" key="1">
    <source>
        <dbReference type="SAM" id="MobiDB-lite"/>
    </source>
</evidence>
<keyword evidence="3" id="KW-1185">Reference proteome</keyword>
<accession>A0A284RUV8</accession>
<reference evidence="3" key="1">
    <citation type="journal article" date="2017" name="Nat. Ecol. Evol.">
        <title>Genome expansion and lineage-specific genetic innovations in the forest pathogenic fungi Armillaria.</title>
        <authorList>
            <person name="Sipos G."/>
            <person name="Prasanna A.N."/>
            <person name="Walter M.C."/>
            <person name="O'Connor E."/>
            <person name="Balint B."/>
            <person name="Krizsan K."/>
            <person name="Kiss B."/>
            <person name="Hess J."/>
            <person name="Varga T."/>
            <person name="Slot J."/>
            <person name="Riley R."/>
            <person name="Boka B."/>
            <person name="Rigling D."/>
            <person name="Barry K."/>
            <person name="Lee J."/>
            <person name="Mihaltcheva S."/>
            <person name="LaButti K."/>
            <person name="Lipzen A."/>
            <person name="Waldron R."/>
            <person name="Moloney N.M."/>
            <person name="Sperisen C."/>
            <person name="Kredics L."/>
            <person name="Vagvoelgyi C."/>
            <person name="Patrignani A."/>
            <person name="Fitzpatrick D."/>
            <person name="Nagy I."/>
            <person name="Doyle S."/>
            <person name="Anderson J.B."/>
            <person name="Grigoriev I.V."/>
            <person name="Gueldener U."/>
            <person name="Muensterkoetter M."/>
            <person name="Nagy L.G."/>
        </authorList>
    </citation>
    <scope>NUCLEOTIDE SEQUENCE [LARGE SCALE GENOMIC DNA]</scope>
    <source>
        <strain evidence="3">C18/9</strain>
    </source>
</reference>
<dbReference type="EMBL" id="FUEG01000017">
    <property type="protein sequence ID" value="SJL12541.1"/>
    <property type="molecule type" value="Genomic_DNA"/>
</dbReference>
<dbReference type="AlphaFoldDB" id="A0A284RUV8"/>
<feature type="region of interest" description="Disordered" evidence="1">
    <location>
        <begin position="52"/>
        <end position="72"/>
    </location>
</feature>